<keyword evidence="2" id="KW-0472">Membrane</keyword>
<protein>
    <submittedName>
        <fullName evidence="3">Uncharacterized protein</fullName>
    </submittedName>
</protein>
<dbReference type="EMBL" id="JAHIBW010000010">
    <property type="protein sequence ID" value="KAG7307095.1"/>
    <property type="molecule type" value="Genomic_DNA"/>
</dbReference>
<evidence type="ECO:0000256" key="1">
    <source>
        <dbReference type="SAM" id="MobiDB-lite"/>
    </source>
</evidence>
<comment type="caution">
    <text evidence="3">The sequence shown here is derived from an EMBL/GenBank/DDBJ whole genome shotgun (WGS) entry which is preliminary data.</text>
</comment>
<reference evidence="3 4" key="1">
    <citation type="submission" date="2021-06" db="EMBL/GenBank/DDBJ databases">
        <title>A haploid diamondback moth (Plutella xylostella L.) genome assembly resolves 31 chromosomes and identifies a diamide resistance mutation.</title>
        <authorList>
            <person name="Ward C.M."/>
            <person name="Perry K.D."/>
            <person name="Baker G."/>
            <person name="Powis K."/>
            <person name="Heckel D.G."/>
            <person name="Baxter S.W."/>
        </authorList>
    </citation>
    <scope>NUCLEOTIDE SEQUENCE [LARGE SCALE GENOMIC DNA]</scope>
    <source>
        <strain evidence="3 4">LV</strain>
        <tissue evidence="3">Single pupa</tissue>
    </source>
</reference>
<gene>
    <name evidence="3" type="ORF">JYU34_007231</name>
</gene>
<name>A0ABQ7QPX0_PLUXY</name>
<proteinExistence type="predicted"/>
<keyword evidence="2" id="KW-1133">Transmembrane helix</keyword>
<feature type="region of interest" description="Disordered" evidence="1">
    <location>
        <begin position="27"/>
        <end position="48"/>
    </location>
</feature>
<keyword evidence="2" id="KW-0812">Transmembrane</keyword>
<sequence>MGREPGARASCYLSDDARGRYISAGWRRGRHSPSAPGADTSAQDATRPFSTPLSDQIVTAPAMARLLLLLLALTLASVHAAPFFDAIYDAINGNARRSYGYSGYGNSDYYGNYYRGHAPRHAAPAEREGKSWKSICRSHFPDAIGNPGAGGIVCPY</sequence>
<organism evidence="3 4">
    <name type="scientific">Plutella xylostella</name>
    <name type="common">Diamondback moth</name>
    <name type="synonym">Plutella maculipennis</name>
    <dbReference type="NCBI Taxonomy" id="51655"/>
    <lineage>
        <taxon>Eukaryota</taxon>
        <taxon>Metazoa</taxon>
        <taxon>Ecdysozoa</taxon>
        <taxon>Arthropoda</taxon>
        <taxon>Hexapoda</taxon>
        <taxon>Insecta</taxon>
        <taxon>Pterygota</taxon>
        <taxon>Neoptera</taxon>
        <taxon>Endopterygota</taxon>
        <taxon>Lepidoptera</taxon>
        <taxon>Glossata</taxon>
        <taxon>Ditrysia</taxon>
        <taxon>Yponomeutoidea</taxon>
        <taxon>Plutellidae</taxon>
        <taxon>Plutella</taxon>
    </lineage>
</organism>
<dbReference type="Proteomes" id="UP000823941">
    <property type="component" value="Chromosome 10"/>
</dbReference>
<feature type="transmembrane region" description="Helical" evidence="2">
    <location>
        <begin position="66"/>
        <end position="88"/>
    </location>
</feature>
<evidence type="ECO:0000256" key="2">
    <source>
        <dbReference type="SAM" id="Phobius"/>
    </source>
</evidence>
<keyword evidence="4" id="KW-1185">Reference proteome</keyword>
<accession>A0ABQ7QPX0</accession>
<evidence type="ECO:0000313" key="3">
    <source>
        <dbReference type="EMBL" id="KAG7307095.1"/>
    </source>
</evidence>
<evidence type="ECO:0000313" key="4">
    <source>
        <dbReference type="Proteomes" id="UP000823941"/>
    </source>
</evidence>